<reference evidence="9 10" key="1">
    <citation type="journal article" date="2022" name="IScience">
        <title>An ultrasensitive nanofiber-based assay for enzymatic hydrolysis and deep-sea microbial degradation of cellulose.</title>
        <authorList>
            <person name="Tsudome M."/>
            <person name="Tachioka M."/>
            <person name="Miyazaki M."/>
            <person name="Uchimura K."/>
            <person name="Tsuda M."/>
            <person name="Takaki Y."/>
            <person name="Deguchi S."/>
        </authorList>
    </citation>
    <scope>NUCLEOTIDE SEQUENCE [LARGE SCALE GENOMIC DNA]</scope>
    <source>
        <strain evidence="9 10">GE09</strain>
    </source>
</reference>
<keyword evidence="10" id="KW-1185">Reference proteome</keyword>
<proteinExistence type="predicted"/>
<dbReference type="SUPFAM" id="SSF103088">
    <property type="entry name" value="OmpA-like"/>
    <property type="match status" value="1"/>
</dbReference>
<dbReference type="Pfam" id="PF00691">
    <property type="entry name" value="OmpA"/>
    <property type="match status" value="1"/>
</dbReference>
<dbReference type="RefSeq" id="WP_236983988.1">
    <property type="nucleotide sequence ID" value="NZ_AP023086.1"/>
</dbReference>
<dbReference type="AlphaFoldDB" id="A0AAN1WK75"/>
<keyword evidence="4" id="KW-0998">Cell outer membrane</keyword>
<evidence type="ECO:0000259" key="8">
    <source>
        <dbReference type="PROSITE" id="PS51123"/>
    </source>
</evidence>
<dbReference type="InterPro" id="IPR050330">
    <property type="entry name" value="Bact_OuterMem_StrucFunc"/>
</dbReference>
<dbReference type="PANTHER" id="PTHR30329:SF21">
    <property type="entry name" value="LIPOPROTEIN YIAD-RELATED"/>
    <property type="match status" value="1"/>
</dbReference>
<dbReference type="Gene3D" id="3.30.1330.60">
    <property type="entry name" value="OmpA-like domain"/>
    <property type="match status" value="1"/>
</dbReference>
<dbReference type="InterPro" id="IPR014169">
    <property type="entry name" value="Pal_lipo_C"/>
</dbReference>
<name>A0AAN1WK75_9GAMM</name>
<keyword evidence="3 6" id="KW-0472">Membrane</keyword>
<dbReference type="NCBIfam" id="TIGR02802">
    <property type="entry name" value="Pal_lipo"/>
    <property type="match status" value="1"/>
</dbReference>
<dbReference type="PROSITE" id="PS51123">
    <property type="entry name" value="OMPA_2"/>
    <property type="match status" value="1"/>
</dbReference>
<keyword evidence="5" id="KW-0131">Cell cycle</keyword>
<keyword evidence="9" id="KW-0449">Lipoprotein</keyword>
<gene>
    <name evidence="9" type="ORF">MARGE09_P3281</name>
</gene>
<evidence type="ECO:0000256" key="3">
    <source>
        <dbReference type="ARBA" id="ARBA00023136"/>
    </source>
</evidence>
<dbReference type="InterPro" id="IPR006664">
    <property type="entry name" value="OMP_bac"/>
</dbReference>
<dbReference type="InterPro" id="IPR006690">
    <property type="entry name" value="OMPA-like_CS"/>
</dbReference>
<evidence type="ECO:0000256" key="2">
    <source>
        <dbReference type="ARBA" id="ARBA00022618"/>
    </source>
</evidence>
<evidence type="ECO:0000313" key="10">
    <source>
        <dbReference type="Proteomes" id="UP001320119"/>
    </source>
</evidence>
<dbReference type="CDD" id="cd07185">
    <property type="entry name" value="OmpA_C-like"/>
    <property type="match status" value="1"/>
</dbReference>
<protein>
    <submittedName>
        <fullName evidence="9">Peptidoglycan-associated lipoprotein</fullName>
    </submittedName>
</protein>
<accession>A0AAN1WK75</accession>
<dbReference type="PANTHER" id="PTHR30329">
    <property type="entry name" value="STATOR ELEMENT OF FLAGELLAR MOTOR COMPLEX"/>
    <property type="match status" value="1"/>
</dbReference>
<evidence type="ECO:0000313" key="9">
    <source>
        <dbReference type="EMBL" id="BCD99080.1"/>
    </source>
</evidence>
<dbReference type="KEGG" id="marq:MARGE09_P3281"/>
<dbReference type="InterPro" id="IPR036737">
    <property type="entry name" value="OmpA-like_sf"/>
</dbReference>
<evidence type="ECO:0000256" key="7">
    <source>
        <dbReference type="SAM" id="MobiDB-lite"/>
    </source>
</evidence>
<feature type="domain" description="OmpA-like" evidence="8">
    <location>
        <begin position="45"/>
        <end position="156"/>
    </location>
</feature>
<sequence length="156" mass="17104">MKKMYSAIAFAAAFGLMTGCSSNKPTETVAPEVVEPVETETVEQVIEEPVVIDTTFYFEFDSSDLTTAARAALMLHAEQLSASPRSVRLEGHADERGSREYNMALGERRANAVRDYLVLQGVDAASIETVSYGEESPAEMGSGEMSWSKNRRVELK</sequence>
<dbReference type="Proteomes" id="UP001320119">
    <property type="component" value="Chromosome"/>
</dbReference>
<evidence type="ECO:0000256" key="6">
    <source>
        <dbReference type="PROSITE-ProRule" id="PRU00473"/>
    </source>
</evidence>
<organism evidence="9 10">
    <name type="scientific">Marinagarivorans cellulosilyticus</name>
    <dbReference type="NCBI Taxonomy" id="2721545"/>
    <lineage>
        <taxon>Bacteria</taxon>
        <taxon>Pseudomonadati</taxon>
        <taxon>Pseudomonadota</taxon>
        <taxon>Gammaproteobacteria</taxon>
        <taxon>Cellvibrionales</taxon>
        <taxon>Cellvibrionaceae</taxon>
        <taxon>Marinagarivorans</taxon>
    </lineage>
</organism>
<dbReference type="GO" id="GO:0051301">
    <property type="term" value="P:cell division"/>
    <property type="evidence" value="ECO:0007669"/>
    <property type="project" value="UniProtKB-KW"/>
</dbReference>
<keyword evidence="2" id="KW-0132">Cell division</keyword>
<dbReference type="PRINTS" id="PR01021">
    <property type="entry name" value="OMPADOMAIN"/>
</dbReference>
<feature type="region of interest" description="Disordered" evidence="7">
    <location>
        <begin position="131"/>
        <end position="156"/>
    </location>
</feature>
<dbReference type="GO" id="GO:0009279">
    <property type="term" value="C:cell outer membrane"/>
    <property type="evidence" value="ECO:0007669"/>
    <property type="project" value="UniProtKB-SubCell"/>
</dbReference>
<evidence type="ECO:0000256" key="5">
    <source>
        <dbReference type="ARBA" id="ARBA00023306"/>
    </source>
</evidence>
<comment type="subcellular location">
    <subcellularLocation>
        <location evidence="1">Cell outer membrane</location>
    </subcellularLocation>
</comment>
<dbReference type="PROSITE" id="PS51257">
    <property type="entry name" value="PROKAR_LIPOPROTEIN"/>
    <property type="match status" value="1"/>
</dbReference>
<dbReference type="EMBL" id="AP023086">
    <property type="protein sequence ID" value="BCD99080.1"/>
    <property type="molecule type" value="Genomic_DNA"/>
</dbReference>
<evidence type="ECO:0000256" key="4">
    <source>
        <dbReference type="ARBA" id="ARBA00023237"/>
    </source>
</evidence>
<evidence type="ECO:0000256" key="1">
    <source>
        <dbReference type="ARBA" id="ARBA00004442"/>
    </source>
</evidence>
<dbReference type="InterPro" id="IPR006665">
    <property type="entry name" value="OmpA-like"/>
</dbReference>
<dbReference type="PROSITE" id="PS01068">
    <property type="entry name" value="OMPA_1"/>
    <property type="match status" value="1"/>
</dbReference>